<dbReference type="Proteomes" id="UP001278766">
    <property type="component" value="Unassembled WGS sequence"/>
</dbReference>
<dbReference type="InterPro" id="IPR036291">
    <property type="entry name" value="NAD(P)-bd_dom_sf"/>
</dbReference>
<dbReference type="InterPro" id="IPR011032">
    <property type="entry name" value="GroES-like_sf"/>
</dbReference>
<dbReference type="PANTHER" id="PTHR45348">
    <property type="entry name" value="HYPOTHETICAL OXIDOREDUCTASE (EUROFUNG)"/>
    <property type="match status" value="1"/>
</dbReference>
<evidence type="ECO:0000256" key="2">
    <source>
        <dbReference type="ARBA" id="ARBA00023002"/>
    </source>
</evidence>
<proteinExistence type="inferred from homology"/>
<dbReference type="Gene3D" id="3.40.50.720">
    <property type="entry name" value="NAD(P)-binding Rossmann-like Domain"/>
    <property type="match status" value="1"/>
</dbReference>
<organism evidence="4 5">
    <name type="scientific">Chaetomium fimeti</name>
    <dbReference type="NCBI Taxonomy" id="1854472"/>
    <lineage>
        <taxon>Eukaryota</taxon>
        <taxon>Fungi</taxon>
        <taxon>Dikarya</taxon>
        <taxon>Ascomycota</taxon>
        <taxon>Pezizomycotina</taxon>
        <taxon>Sordariomycetes</taxon>
        <taxon>Sordariomycetidae</taxon>
        <taxon>Sordariales</taxon>
        <taxon>Chaetomiaceae</taxon>
        <taxon>Chaetomium</taxon>
    </lineage>
</organism>
<dbReference type="Gene3D" id="3.90.180.10">
    <property type="entry name" value="Medium-chain alcohol dehydrogenases, catalytic domain"/>
    <property type="match status" value="1"/>
</dbReference>
<name>A0AAE0LRV6_9PEZI</name>
<dbReference type="GeneID" id="87835222"/>
<dbReference type="GO" id="GO:0016651">
    <property type="term" value="F:oxidoreductase activity, acting on NAD(P)H"/>
    <property type="evidence" value="ECO:0007669"/>
    <property type="project" value="InterPro"/>
</dbReference>
<dbReference type="Pfam" id="PF00107">
    <property type="entry name" value="ADH_zinc_N"/>
    <property type="match status" value="1"/>
</dbReference>
<dbReference type="RefSeq" id="XP_062658702.1">
    <property type="nucleotide sequence ID" value="XM_062798274.1"/>
</dbReference>
<evidence type="ECO:0000256" key="1">
    <source>
        <dbReference type="ARBA" id="ARBA00008072"/>
    </source>
</evidence>
<dbReference type="Pfam" id="PF08240">
    <property type="entry name" value="ADH_N"/>
    <property type="match status" value="1"/>
</dbReference>
<feature type="domain" description="Enoyl reductase (ER)" evidence="3">
    <location>
        <begin position="14"/>
        <end position="343"/>
    </location>
</feature>
<dbReference type="CDD" id="cd08249">
    <property type="entry name" value="enoyl_reductase_like"/>
    <property type="match status" value="1"/>
</dbReference>
<gene>
    <name evidence="4" type="ORF">B0H64DRAFT_141438</name>
</gene>
<dbReference type="SUPFAM" id="SSF51735">
    <property type="entry name" value="NAD(P)-binding Rossmann-fold domains"/>
    <property type="match status" value="1"/>
</dbReference>
<reference evidence="4" key="1">
    <citation type="journal article" date="2023" name="Mol. Phylogenet. Evol.">
        <title>Genome-scale phylogeny and comparative genomics of the fungal order Sordariales.</title>
        <authorList>
            <person name="Hensen N."/>
            <person name="Bonometti L."/>
            <person name="Westerberg I."/>
            <person name="Brannstrom I.O."/>
            <person name="Guillou S."/>
            <person name="Cros-Aarteil S."/>
            <person name="Calhoun S."/>
            <person name="Haridas S."/>
            <person name="Kuo A."/>
            <person name="Mondo S."/>
            <person name="Pangilinan J."/>
            <person name="Riley R."/>
            <person name="LaButti K."/>
            <person name="Andreopoulos B."/>
            <person name="Lipzen A."/>
            <person name="Chen C."/>
            <person name="Yan M."/>
            <person name="Daum C."/>
            <person name="Ng V."/>
            <person name="Clum A."/>
            <person name="Steindorff A."/>
            <person name="Ohm R.A."/>
            <person name="Martin F."/>
            <person name="Silar P."/>
            <person name="Natvig D.O."/>
            <person name="Lalanne C."/>
            <person name="Gautier V."/>
            <person name="Ament-Velasquez S.L."/>
            <person name="Kruys A."/>
            <person name="Hutchinson M.I."/>
            <person name="Powell A.J."/>
            <person name="Barry K."/>
            <person name="Miller A.N."/>
            <person name="Grigoriev I.V."/>
            <person name="Debuchy R."/>
            <person name="Gladieux P."/>
            <person name="Hiltunen Thoren M."/>
            <person name="Johannesson H."/>
        </authorList>
    </citation>
    <scope>NUCLEOTIDE SEQUENCE</scope>
    <source>
        <strain evidence="4">CBS 168.71</strain>
    </source>
</reference>
<dbReference type="SUPFAM" id="SSF50129">
    <property type="entry name" value="GroES-like"/>
    <property type="match status" value="1"/>
</dbReference>
<dbReference type="InterPro" id="IPR020843">
    <property type="entry name" value="ER"/>
</dbReference>
<sequence length="345" mass="35877">MSQTTPNLAALLPAARGKLVVEERAIPSPGPDEILVRNHAIALNPIDWKRVDFGIAVSSYPAVLGSDISGVVTEVGSGVTSFQPGDRVIGTASDMSTGNPDNAAYQTYTVLLASATAKLPDAVSFKDGAATVTAVSTGSLALFDVLDLPTPDSDTKPSPDTGILVWGAASATGAGTVQLARLAGLKVFATASPQHHARVRSLGATAVVDYRSPTAVDDLAAAAKKAGVKVIFAVDSISTKDTLPLVVDFLAKFDGPKKVAHLLQWPEGVAKPEDVEAAWVQGFRIWGQRRDLSVLVFNNLLSGWLENGDIVPGAVRVIDGGLDGLQTGLDVLRKGVSGEKLVVEL</sequence>
<dbReference type="InterPro" id="IPR013149">
    <property type="entry name" value="ADH-like_C"/>
</dbReference>
<dbReference type="SMART" id="SM00829">
    <property type="entry name" value="PKS_ER"/>
    <property type="match status" value="1"/>
</dbReference>
<evidence type="ECO:0000259" key="3">
    <source>
        <dbReference type="SMART" id="SM00829"/>
    </source>
</evidence>
<keyword evidence="2" id="KW-0560">Oxidoreductase</keyword>
<evidence type="ECO:0000313" key="4">
    <source>
        <dbReference type="EMBL" id="KAK3295188.1"/>
    </source>
</evidence>
<reference evidence="4" key="2">
    <citation type="submission" date="2023-06" db="EMBL/GenBank/DDBJ databases">
        <authorList>
            <consortium name="Lawrence Berkeley National Laboratory"/>
            <person name="Haridas S."/>
            <person name="Hensen N."/>
            <person name="Bonometti L."/>
            <person name="Westerberg I."/>
            <person name="Brannstrom I.O."/>
            <person name="Guillou S."/>
            <person name="Cros-Aarteil S."/>
            <person name="Calhoun S."/>
            <person name="Kuo A."/>
            <person name="Mondo S."/>
            <person name="Pangilinan J."/>
            <person name="Riley R."/>
            <person name="Labutti K."/>
            <person name="Andreopoulos B."/>
            <person name="Lipzen A."/>
            <person name="Chen C."/>
            <person name="Yanf M."/>
            <person name="Daum C."/>
            <person name="Ng V."/>
            <person name="Clum A."/>
            <person name="Steindorff A."/>
            <person name="Ohm R."/>
            <person name="Martin F."/>
            <person name="Silar P."/>
            <person name="Natvig D."/>
            <person name="Lalanne C."/>
            <person name="Gautier V."/>
            <person name="Ament-Velasquez S.L."/>
            <person name="Kruys A."/>
            <person name="Hutchinson M.I."/>
            <person name="Powell A.J."/>
            <person name="Barry K."/>
            <person name="Miller A.N."/>
            <person name="Grigoriev I.V."/>
            <person name="Debuchy R."/>
            <person name="Gladieux P."/>
            <person name="Thoren M.H."/>
            <person name="Johannesson H."/>
        </authorList>
    </citation>
    <scope>NUCLEOTIDE SEQUENCE</scope>
    <source>
        <strain evidence="4">CBS 168.71</strain>
    </source>
</reference>
<dbReference type="AlphaFoldDB" id="A0AAE0LRV6"/>
<comment type="caution">
    <text evidence="4">The sequence shown here is derived from an EMBL/GenBank/DDBJ whole genome shotgun (WGS) entry which is preliminary data.</text>
</comment>
<protein>
    <submittedName>
        <fullName evidence="4">Chaperonin 10-like protein</fullName>
    </submittedName>
</protein>
<comment type="similarity">
    <text evidence="1">Belongs to the zinc-containing alcohol dehydrogenase family.</text>
</comment>
<keyword evidence="5" id="KW-1185">Reference proteome</keyword>
<dbReference type="InterPro" id="IPR047122">
    <property type="entry name" value="Trans-enoyl_RdTase-like"/>
</dbReference>
<dbReference type="EMBL" id="JAUEPN010000004">
    <property type="protein sequence ID" value="KAK3295188.1"/>
    <property type="molecule type" value="Genomic_DNA"/>
</dbReference>
<dbReference type="InterPro" id="IPR013154">
    <property type="entry name" value="ADH-like_N"/>
</dbReference>
<accession>A0AAE0LRV6</accession>
<dbReference type="PANTHER" id="PTHR45348:SF2">
    <property type="entry name" value="ZINC-TYPE ALCOHOL DEHYDROGENASE-LIKE PROTEIN C2E1P3.01"/>
    <property type="match status" value="1"/>
</dbReference>
<evidence type="ECO:0000313" key="5">
    <source>
        <dbReference type="Proteomes" id="UP001278766"/>
    </source>
</evidence>